<keyword evidence="1" id="KW-1133">Transmembrane helix</keyword>
<keyword evidence="1" id="KW-0472">Membrane</keyword>
<name>A0AAW6HF77_BACOV</name>
<dbReference type="RefSeq" id="WP_032849681.1">
    <property type="nucleotide sequence ID" value="NZ_CAAKNR010000171.1"/>
</dbReference>
<reference evidence="2" key="1">
    <citation type="submission" date="2022-10" db="EMBL/GenBank/DDBJ databases">
        <title>Human gut microbiome strain richness.</title>
        <authorList>
            <person name="Chen-Liaw A."/>
        </authorList>
    </citation>
    <scope>NUCLEOTIDE SEQUENCE</scope>
    <source>
        <strain evidence="2">BSD2780120875st1_E1_BSD2780120875_150330</strain>
    </source>
</reference>
<dbReference type="Proteomes" id="UP001219389">
    <property type="component" value="Unassembled WGS sequence"/>
</dbReference>
<feature type="transmembrane region" description="Helical" evidence="1">
    <location>
        <begin position="358"/>
        <end position="378"/>
    </location>
</feature>
<protein>
    <recommendedName>
        <fullName evidence="4">Tetratricopeptide repeat protein</fullName>
    </recommendedName>
</protein>
<evidence type="ECO:0000313" key="2">
    <source>
        <dbReference type="EMBL" id="MDC2741813.1"/>
    </source>
</evidence>
<dbReference type="SUPFAM" id="SSF81901">
    <property type="entry name" value="HCP-like"/>
    <property type="match status" value="1"/>
</dbReference>
<dbReference type="GeneID" id="69482136"/>
<evidence type="ECO:0000313" key="3">
    <source>
        <dbReference type="Proteomes" id="UP001219389"/>
    </source>
</evidence>
<keyword evidence="1" id="KW-0812">Transmembrane</keyword>
<evidence type="ECO:0000256" key="1">
    <source>
        <dbReference type="SAM" id="Phobius"/>
    </source>
</evidence>
<sequence length="539" mass="62923">MNYRTILLLVGWVITLTACHSSPSSVLKKAMQMENVSVDSIFFYLQQIDKPENLSSKEQGDYYFLSYKATLWKTGKPVESLLQTAIHRYMQNGQLSQCLQARIAQSASYLYSNQPDSTLLISDNLLRQQLLNDTLRTQLYGLKRVVYSRNQNYGQALNMADSSRWLTRKNKDTLAYFSASRLYLNLLKKVQGYDRYTQESLQLMGEFADSPNYQYLNYHVLENLLTTSLEAKDFQTSLLYLRQLSAQRHSRHVIPHYFLLRGKSYEALNQTDSAKYYYQQAATSSSDFIAVEANALLFDLINEKEYPEQAFYIKQKENKIKDDILTSTKTEIQRREYNELKLKNELFQLHLKQRGKELWMLGIVTALLSVGFIVFFFYQKEKKKRLQRENLLLHKEAELSGLREQEIRLQNKEAELREALFRRIAFFRKLPSLHNDESQDEVASSRKIVVTDAEWVEVISVVNEAFDHFATRLEQIYPLLNNKDIGFCCLVKINVNIQDLSDIYCVSKAAITKRKYRIKTDRLGITDENVSLDSFLKAF</sequence>
<dbReference type="EMBL" id="JAQNZF010000006">
    <property type="protein sequence ID" value="MDC2741813.1"/>
    <property type="molecule type" value="Genomic_DNA"/>
</dbReference>
<accession>A0AAW6HF77</accession>
<comment type="caution">
    <text evidence="2">The sequence shown here is derived from an EMBL/GenBank/DDBJ whole genome shotgun (WGS) entry which is preliminary data.</text>
</comment>
<dbReference type="AlphaFoldDB" id="A0AAW6HF77"/>
<organism evidence="2 3">
    <name type="scientific">Bacteroides ovatus</name>
    <dbReference type="NCBI Taxonomy" id="28116"/>
    <lineage>
        <taxon>Bacteria</taxon>
        <taxon>Pseudomonadati</taxon>
        <taxon>Bacteroidota</taxon>
        <taxon>Bacteroidia</taxon>
        <taxon>Bacteroidales</taxon>
        <taxon>Bacteroidaceae</taxon>
        <taxon>Bacteroides</taxon>
    </lineage>
</organism>
<proteinExistence type="predicted"/>
<dbReference type="PROSITE" id="PS51257">
    <property type="entry name" value="PROKAR_LIPOPROTEIN"/>
    <property type="match status" value="1"/>
</dbReference>
<gene>
    <name evidence="2" type="ORF">PO382_06205</name>
</gene>
<evidence type="ECO:0008006" key="4">
    <source>
        <dbReference type="Google" id="ProtNLM"/>
    </source>
</evidence>